<name>O59135_PYRHO</name>
<keyword evidence="1" id="KW-1133">Transmembrane helix</keyword>
<evidence type="ECO:0000313" key="3">
    <source>
        <dbReference type="Proteomes" id="UP000000752"/>
    </source>
</evidence>
<keyword evidence="3" id="KW-1185">Reference proteome</keyword>
<organism evidence="2 3">
    <name type="scientific">Pyrococcus horikoshii (strain ATCC 700860 / DSM 12428 / JCM 9974 / NBRC 100139 / OT-3)</name>
    <dbReference type="NCBI Taxonomy" id="70601"/>
    <lineage>
        <taxon>Archaea</taxon>
        <taxon>Methanobacteriati</taxon>
        <taxon>Methanobacteriota</taxon>
        <taxon>Thermococci</taxon>
        <taxon>Thermococcales</taxon>
        <taxon>Thermococcaceae</taxon>
        <taxon>Pyrococcus</taxon>
    </lineage>
</organism>
<reference evidence="2 3" key="1">
    <citation type="journal article" date="1998" name="DNA Res.">
        <title>Complete sequence and gene organization of the genome of a hyper-thermophilic archaebacterium, Pyrococcus horikoshii OT3.</title>
        <authorList>
            <person name="Kawarabayasi Y."/>
            <person name="Sawada M."/>
            <person name="Horikawa H."/>
            <person name="Haikawa Y."/>
            <person name="Hino Y."/>
            <person name="Yamamoto S."/>
            <person name="Sekine M."/>
            <person name="Baba S."/>
            <person name="Kosugi H."/>
            <person name="Hosoyama A."/>
            <person name="Nagai Y."/>
            <person name="Sakai M."/>
            <person name="Ogura K."/>
            <person name="Otuka R."/>
            <person name="Nakazawa H."/>
            <person name="Takamiya M."/>
            <person name="Ohfuku Y."/>
            <person name="Funahashi T."/>
            <person name="Tanaka T."/>
            <person name="Kudoh Y."/>
            <person name="Yamazaki J."/>
            <person name="Kushida N."/>
            <person name="Oguchi A."/>
            <person name="Aoki K."/>
            <person name="Nakamura Y."/>
            <person name="Robb T.F."/>
            <person name="Horikoshi K."/>
            <person name="Masuchi Y."/>
            <person name="Shizuya H."/>
            <person name="Kikuchi H."/>
        </authorList>
    </citation>
    <scope>NUCLEOTIDE SEQUENCE [LARGE SCALE GENOMIC DNA]</scope>
    <source>
        <strain evidence="3">ATCC 700860 / DSM 12428 / JCM 9974 / NBRC 100139 / OT-3</strain>
    </source>
</reference>
<evidence type="ECO:0000256" key="1">
    <source>
        <dbReference type="SAM" id="Phobius"/>
    </source>
</evidence>
<evidence type="ECO:0000313" key="2">
    <source>
        <dbReference type="EMBL" id="BAA30573.1"/>
    </source>
</evidence>
<keyword evidence="1" id="KW-0472">Membrane</keyword>
<keyword evidence="1" id="KW-0812">Transmembrane</keyword>
<dbReference type="EMBL" id="BA000001">
    <property type="protein sequence ID" value="BAA30573.1"/>
    <property type="molecule type" value="Genomic_DNA"/>
</dbReference>
<feature type="transmembrane region" description="Helical" evidence="1">
    <location>
        <begin position="92"/>
        <end position="113"/>
    </location>
</feature>
<gene>
    <name evidence="2" type="ordered locus">PH1466</name>
</gene>
<dbReference type="PIR" id="E71021">
    <property type="entry name" value="E71021"/>
</dbReference>
<dbReference type="Proteomes" id="UP000000752">
    <property type="component" value="Chromosome"/>
</dbReference>
<proteinExistence type="predicted"/>
<accession>O59135</accession>
<dbReference type="AlphaFoldDB" id="O59135"/>
<dbReference type="EnsemblBacteria" id="BAA30573">
    <property type="protein sequence ID" value="BAA30573"/>
    <property type="gene ID" value="BAA30573"/>
</dbReference>
<protein>
    <submittedName>
        <fullName evidence="2">Uncharacterized protein</fullName>
    </submittedName>
</protein>
<feature type="transmembrane region" description="Helical" evidence="1">
    <location>
        <begin position="56"/>
        <end position="80"/>
    </location>
</feature>
<dbReference type="KEGG" id="pho:PH1466"/>
<sequence>MSSLVFFLLSIPALRSISSAYSPPMLSLLARALTISVSSPIISSTNLSQETSRGFSLAGGYLYSCFGFMTLSLNSSYLIAPRIMLSSVTKTTFPFLNSSAIILNFPIFILTILSKSCCSISSTKFPLMCFLKSMAKEEG</sequence>